<sequence length="187" mass="20881">MDTTPTHMNAEEEPGESTRLRLPPLSENCPSDNNSRNSNSDSQSKFESWRDHTWNSEGLDSESPIKDYLLDQDVRNVTLPQPRKLADSRRVPYRDITYGRANQLSQVGISVRLDQLNSTTFVGTDRVLEYASMTPTQFGKCSEIEAHDLVIDEVAETPATVIDIGLDEGEAQSILSFSRVADPPPQN</sequence>
<comment type="caution">
    <text evidence="2">The sequence shown here is derived from an EMBL/GenBank/DDBJ whole genome shotgun (WGS) entry which is preliminary data.</text>
</comment>
<protein>
    <submittedName>
        <fullName evidence="2">Uncharacterized protein</fullName>
    </submittedName>
</protein>
<dbReference type="EMBL" id="VXIV02001593">
    <property type="protein sequence ID" value="KAF6031510.1"/>
    <property type="molecule type" value="Genomic_DNA"/>
</dbReference>
<feature type="region of interest" description="Disordered" evidence="1">
    <location>
        <begin position="1"/>
        <end position="49"/>
    </location>
</feature>
<gene>
    <name evidence="2" type="ORF">EB796_010142</name>
</gene>
<proteinExistence type="predicted"/>
<feature type="compositionally biased region" description="Low complexity" evidence="1">
    <location>
        <begin position="31"/>
        <end position="43"/>
    </location>
</feature>
<name>A0A7J7JYM7_BUGNE</name>
<dbReference type="Proteomes" id="UP000593567">
    <property type="component" value="Unassembled WGS sequence"/>
</dbReference>
<reference evidence="2" key="1">
    <citation type="submission" date="2020-06" db="EMBL/GenBank/DDBJ databases">
        <title>Draft genome of Bugula neritina, a colonial animal packing powerful symbionts and potential medicines.</title>
        <authorList>
            <person name="Rayko M."/>
        </authorList>
    </citation>
    <scope>NUCLEOTIDE SEQUENCE [LARGE SCALE GENOMIC DNA]</scope>
    <source>
        <strain evidence="2">Kwan_BN1</strain>
    </source>
</reference>
<evidence type="ECO:0000313" key="3">
    <source>
        <dbReference type="Proteomes" id="UP000593567"/>
    </source>
</evidence>
<keyword evidence="3" id="KW-1185">Reference proteome</keyword>
<accession>A0A7J7JYM7</accession>
<dbReference type="AlphaFoldDB" id="A0A7J7JYM7"/>
<evidence type="ECO:0000256" key="1">
    <source>
        <dbReference type="SAM" id="MobiDB-lite"/>
    </source>
</evidence>
<evidence type="ECO:0000313" key="2">
    <source>
        <dbReference type="EMBL" id="KAF6031510.1"/>
    </source>
</evidence>
<organism evidence="2 3">
    <name type="scientific">Bugula neritina</name>
    <name type="common">Brown bryozoan</name>
    <name type="synonym">Sertularia neritina</name>
    <dbReference type="NCBI Taxonomy" id="10212"/>
    <lineage>
        <taxon>Eukaryota</taxon>
        <taxon>Metazoa</taxon>
        <taxon>Spiralia</taxon>
        <taxon>Lophotrochozoa</taxon>
        <taxon>Bryozoa</taxon>
        <taxon>Gymnolaemata</taxon>
        <taxon>Cheilostomatida</taxon>
        <taxon>Flustrina</taxon>
        <taxon>Buguloidea</taxon>
        <taxon>Bugulidae</taxon>
        <taxon>Bugula</taxon>
    </lineage>
</organism>